<accession>L0H284</accession>
<name>L0H284_9GAMM</name>
<dbReference type="InterPro" id="IPR050508">
    <property type="entry name" value="Methyltransf_Superfamily"/>
</dbReference>
<dbReference type="Proteomes" id="UP000010816">
    <property type="component" value="Chromosome"/>
</dbReference>
<dbReference type="PANTHER" id="PTHR42912">
    <property type="entry name" value="METHYLTRANSFERASE"/>
    <property type="match status" value="1"/>
</dbReference>
<dbReference type="GO" id="GO:0008757">
    <property type="term" value="F:S-adenosylmethionine-dependent methyltransferase activity"/>
    <property type="evidence" value="ECO:0007669"/>
    <property type="project" value="InterPro"/>
</dbReference>
<dbReference type="Pfam" id="PF08241">
    <property type="entry name" value="Methyltransf_11"/>
    <property type="match status" value="1"/>
</dbReference>
<feature type="domain" description="Methyltransferase type 11" evidence="1">
    <location>
        <begin position="38"/>
        <end position="140"/>
    </location>
</feature>
<evidence type="ECO:0000259" key="1">
    <source>
        <dbReference type="Pfam" id="PF08241"/>
    </source>
</evidence>
<dbReference type="GO" id="GO:0032259">
    <property type="term" value="P:methylation"/>
    <property type="evidence" value="ECO:0007669"/>
    <property type="project" value="UniProtKB-KW"/>
</dbReference>
<dbReference type="RefSeq" id="WP_015282279.1">
    <property type="nucleotide sequence ID" value="NC_019940.1"/>
</dbReference>
<dbReference type="AlphaFoldDB" id="L0H284"/>
<dbReference type="OrthoDB" id="9791837at2"/>
<dbReference type="CDD" id="cd02440">
    <property type="entry name" value="AdoMet_MTases"/>
    <property type="match status" value="1"/>
</dbReference>
<keyword evidence="2" id="KW-0489">Methyltransferase</keyword>
<keyword evidence="2" id="KW-0808">Transferase</keyword>
<gene>
    <name evidence="2" type="ORF">Thimo_3489</name>
</gene>
<reference evidence="2 3" key="1">
    <citation type="submission" date="2011-09" db="EMBL/GenBank/DDBJ databases">
        <title>Complete sequence of chromosome of Thioflavicoccus mobilis 8321.</title>
        <authorList>
            <consortium name="US DOE Joint Genome Institute"/>
            <person name="Lucas S."/>
            <person name="Han J."/>
            <person name="Lapidus A."/>
            <person name="Cheng J.-F."/>
            <person name="Goodwin L."/>
            <person name="Pitluck S."/>
            <person name="Peters L."/>
            <person name="Ovchinnikova G."/>
            <person name="Lu M."/>
            <person name="Detter J.C."/>
            <person name="Han C."/>
            <person name="Tapia R."/>
            <person name="Land M."/>
            <person name="Hauser L."/>
            <person name="Kyrpides N."/>
            <person name="Ivanova N."/>
            <person name="Pagani I."/>
            <person name="Vogl K."/>
            <person name="Liu Z."/>
            <person name="Imhoff J."/>
            <person name="Thiel V."/>
            <person name="Frigaard N.-U."/>
            <person name="Bryant D."/>
            <person name="Woyke T."/>
        </authorList>
    </citation>
    <scope>NUCLEOTIDE SEQUENCE [LARGE SCALE GENOMIC DNA]</scope>
    <source>
        <strain evidence="2 3">8321</strain>
    </source>
</reference>
<evidence type="ECO:0000313" key="3">
    <source>
        <dbReference type="Proteomes" id="UP000010816"/>
    </source>
</evidence>
<sequence>MSDPTYFDGWSTDLYGEDLLFQRTIHRLTGGVVRGAVLDLGCGSRVHYDVSRAERWLGLDVSQAMLDDLRFFGGPPPCRVATQRVSCLDVELPAASFDTVCAIFLLHHLGQDSTRRSRARVVALLAKARRSLRPDGKLLVAENAARALEWPYHLAYAPLYRWFHRHRAVELPHFWTRKQLLAMAREAGFGEAVLAEIPIRERIANPMTGIALPPVLIDRLQRMTLLVLDKPA</sequence>
<protein>
    <submittedName>
        <fullName evidence="2">Methylase involved in ubiquinone/menaquinone biosynthesis</fullName>
    </submittedName>
</protein>
<keyword evidence="2" id="KW-0830">Ubiquinone</keyword>
<dbReference type="eggNOG" id="COG2226">
    <property type="taxonomic scope" value="Bacteria"/>
</dbReference>
<dbReference type="InterPro" id="IPR013216">
    <property type="entry name" value="Methyltransf_11"/>
</dbReference>
<proteinExistence type="predicted"/>
<dbReference type="KEGG" id="tmb:Thimo_3489"/>
<dbReference type="Gene3D" id="3.40.50.150">
    <property type="entry name" value="Vaccinia Virus protein VP39"/>
    <property type="match status" value="1"/>
</dbReference>
<organism evidence="2 3">
    <name type="scientific">Thioflavicoccus mobilis 8321</name>
    <dbReference type="NCBI Taxonomy" id="765912"/>
    <lineage>
        <taxon>Bacteria</taxon>
        <taxon>Pseudomonadati</taxon>
        <taxon>Pseudomonadota</taxon>
        <taxon>Gammaproteobacteria</taxon>
        <taxon>Chromatiales</taxon>
        <taxon>Chromatiaceae</taxon>
        <taxon>Thioflavicoccus</taxon>
    </lineage>
</organism>
<dbReference type="EMBL" id="CP003051">
    <property type="protein sequence ID" value="AGA92152.1"/>
    <property type="molecule type" value="Genomic_DNA"/>
</dbReference>
<keyword evidence="3" id="KW-1185">Reference proteome</keyword>
<dbReference type="SUPFAM" id="SSF53335">
    <property type="entry name" value="S-adenosyl-L-methionine-dependent methyltransferases"/>
    <property type="match status" value="1"/>
</dbReference>
<dbReference type="InterPro" id="IPR029063">
    <property type="entry name" value="SAM-dependent_MTases_sf"/>
</dbReference>
<dbReference type="HOGENOM" id="CLU_1194441_0_0_6"/>
<evidence type="ECO:0000313" key="2">
    <source>
        <dbReference type="EMBL" id="AGA92152.1"/>
    </source>
</evidence>